<dbReference type="PANTHER" id="PTHR43038:SF3">
    <property type="entry name" value="ABC TRANSPORTER G FAMILY MEMBER 20 ISOFORM X1"/>
    <property type="match status" value="1"/>
</dbReference>
<dbReference type="InterPro" id="IPR003593">
    <property type="entry name" value="AAA+_ATPase"/>
</dbReference>
<gene>
    <name evidence="4" type="ordered locus">Spith_2005</name>
</gene>
<reference evidence="4 5" key="1">
    <citation type="submission" date="2011-06" db="EMBL/GenBank/DDBJ databases">
        <title>The complete genome of Spirochaeta thermophila DSM 6578.</title>
        <authorList>
            <consortium name="US DOE Joint Genome Institute (JGI-PGF)"/>
            <person name="Lucas S."/>
            <person name="Lapidus A."/>
            <person name="Bruce D."/>
            <person name="Goodwin L."/>
            <person name="Pitluck S."/>
            <person name="Peters L."/>
            <person name="Kyrpides N."/>
            <person name="Mavromatis K."/>
            <person name="Ivanova N."/>
            <person name="Mikailova N."/>
            <person name="Pagani I."/>
            <person name="Chertkov O."/>
            <person name="Detter J.C."/>
            <person name="Tapia R."/>
            <person name="Han C."/>
            <person name="Land M."/>
            <person name="Hauser L."/>
            <person name="Markowitz V."/>
            <person name="Cheng J.-F."/>
            <person name="Hugenholtz P."/>
            <person name="Woyke T."/>
            <person name="Wu D."/>
            <person name="Spring S."/>
            <person name="Merkhoffer B."/>
            <person name="Schneider S."/>
            <person name="Klenk H.-P."/>
            <person name="Eisen J.A."/>
        </authorList>
    </citation>
    <scope>NUCLEOTIDE SEQUENCE [LARGE SCALE GENOMIC DNA]</scope>
    <source>
        <strain evidence="5">ATCC 700085 / DSM 6578 / Z-1203</strain>
    </source>
</reference>
<evidence type="ECO:0000259" key="3">
    <source>
        <dbReference type="PROSITE" id="PS50893"/>
    </source>
</evidence>
<dbReference type="SUPFAM" id="SSF52540">
    <property type="entry name" value="P-loop containing nucleoside triphosphate hydrolases"/>
    <property type="match status" value="1"/>
</dbReference>
<dbReference type="CDD" id="cd03230">
    <property type="entry name" value="ABC_DR_subfamily_A"/>
    <property type="match status" value="1"/>
</dbReference>
<dbReference type="SMART" id="SM00382">
    <property type="entry name" value="AAA"/>
    <property type="match status" value="1"/>
</dbReference>
<keyword evidence="2" id="KW-0067">ATP-binding</keyword>
<dbReference type="OrthoDB" id="9775135at2"/>
<dbReference type="InterPro" id="IPR003439">
    <property type="entry name" value="ABC_transporter-like_ATP-bd"/>
</dbReference>
<dbReference type="AlphaFoldDB" id="G0GEC6"/>
<dbReference type="GO" id="GO:0016887">
    <property type="term" value="F:ATP hydrolysis activity"/>
    <property type="evidence" value="ECO:0007669"/>
    <property type="project" value="InterPro"/>
</dbReference>
<dbReference type="HOGENOM" id="CLU_000604_1_2_12"/>
<keyword evidence="5" id="KW-1185">Reference proteome</keyword>
<dbReference type="PROSITE" id="PS50893">
    <property type="entry name" value="ABC_TRANSPORTER_2"/>
    <property type="match status" value="1"/>
</dbReference>
<name>G0GEC6_WINT7</name>
<dbReference type="PANTHER" id="PTHR43038">
    <property type="entry name" value="ATP-BINDING CASSETTE, SUB-FAMILY H, MEMBER 1"/>
    <property type="match status" value="1"/>
</dbReference>
<feature type="domain" description="ABC transporter" evidence="3">
    <location>
        <begin position="12"/>
        <end position="239"/>
    </location>
</feature>
<protein>
    <submittedName>
        <fullName evidence="4">ABC transporter related protein</fullName>
    </submittedName>
</protein>
<proteinExistence type="predicted"/>
<evidence type="ECO:0000256" key="1">
    <source>
        <dbReference type="ARBA" id="ARBA00022741"/>
    </source>
</evidence>
<evidence type="ECO:0000313" key="5">
    <source>
        <dbReference type="Proteomes" id="UP000007254"/>
    </source>
</evidence>
<dbReference type="InterPro" id="IPR027417">
    <property type="entry name" value="P-loop_NTPase"/>
</dbReference>
<dbReference type="RefSeq" id="WP_014625583.1">
    <property type="nucleotide sequence ID" value="NC_017583.1"/>
</dbReference>
<evidence type="ECO:0000313" key="4">
    <source>
        <dbReference type="EMBL" id="AEJ62263.1"/>
    </source>
</evidence>
<organism evidence="4 5">
    <name type="scientific">Winmispira thermophila (strain ATCC 700085 / DSM 6578 / Z-1203)</name>
    <name type="common">Spirochaeta thermophila</name>
    <dbReference type="NCBI Taxonomy" id="869211"/>
    <lineage>
        <taxon>Bacteria</taxon>
        <taxon>Pseudomonadati</taxon>
        <taxon>Spirochaetota</taxon>
        <taxon>Spirochaetia</taxon>
        <taxon>Winmispirales</taxon>
        <taxon>Winmispiraceae</taxon>
        <taxon>Winmispira</taxon>
    </lineage>
</organism>
<sequence length="249" mass="27954">MNRGQHTTPPMIEVEGLVKRFGTFIAVDHISFSVARGEVFGLLGANGAGKTTTIRMICGLLAPTEGRIFVDDIPVHRRPRLARTRIGYLSQRFSLYEDLSPEENLRFFSALYGVPQDTTKAHLARLSSWLGEGFRQPVRTLPLGFRQRVGLMCALLHDPPLLILDEPTSGVDPIGRQEFWEEIYRQSSEGKTILVTTHYMEEAEYCQRVAIMHQGKLLNEGAPREIMARSGTRTLQEAFIHMVKSGDTG</sequence>
<dbReference type="STRING" id="869211.Spith_2005"/>
<dbReference type="Gene3D" id="3.40.50.300">
    <property type="entry name" value="P-loop containing nucleotide triphosphate hydrolases"/>
    <property type="match status" value="1"/>
</dbReference>
<keyword evidence="1" id="KW-0547">Nucleotide-binding</keyword>
<dbReference type="GO" id="GO:0005524">
    <property type="term" value="F:ATP binding"/>
    <property type="evidence" value="ECO:0007669"/>
    <property type="project" value="UniProtKB-KW"/>
</dbReference>
<dbReference type="EMBL" id="CP002903">
    <property type="protein sequence ID" value="AEJ62263.1"/>
    <property type="molecule type" value="Genomic_DNA"/>
</dbReference>
<dbReference type="KEGG" id="stq:Spith_2005"/>
<dbReference type="Proteomes" id="UP000007254">
    <property type="component" value="Chromosome"/>
</dbReference>
<accession>G0GEC6</accession>
<evidence type="ECO:0000256" key="2">
    <source>
        <dbReference type="ARBA" id="ARBA00022840"/>
    </source>
</evidence>
<dbReference type="Pfam" id="PF00005">
    <property type="entry name" value="ABC_tran"/>
    <property type="match status" value="1"/>
</dbReference>